<feature type="transmembrane region" description="Helical" evidence="5">
    <location>
        <begin position="57"/>
        <end position="75"/>
    </location>
</feature>
<organism evidence="7 8">
    <name type="scientific">Gulbenkiania indica</name>
    <dbReference type="NCBI Taxonomy" id="375574"/>
    <lineage>
        <taxon>Bacteria</taxon>
        <taxon>Pseudomonadati</taxon>
        <taxon>Pseudomonadota</taxon>
        <taxon>Betaproteobacteria</taxon>
        <taxon>Neisseriales</taxon>
        <taxon>Chromobacteriaceae</taxon>
        <taxon>Gulbenkiania</taxon>
    </lineage>
</organism>
<dbReference type="Gene3D" id="1.10.3730.20">
    <property type="match status" value="2"/>
</dbReference>
<proteinExistence type="predicted"/>
<reference evidence="8" key="1">
    <citation type="submission" date="2015-08" db="EMBL/GenBank/DDBJ databases">
        <authorList>
            <person name="Varghese N."/>
        </authorList>
    </citation>
    <scope>NUCLEOTIDE SEQUENCE [LARGE SCALE GENOMIC DNA]</scope>
    <source>
        <strain evidence="8">DSM 17901</strain>
    </source>
</reference>
<feature type="transmembrane region" description="Helical" evidence="5">
    <location>
        <begin position="198"/>
        <end position="218"/>
    </location>
</feature>
<keyword evidence="2 5" id="KW-0812">Transmembrane</keyword>
<feature type="transmembrane region" description="Helical" evidence="5">
    <location>
        <begin position="110"/>
        <end position="128"/>
    </location>
</feature>
<name>A0A0K6H666_9NEIS</name>
<evidence type="ECO:0000313" key="7">
    <source>
        <dbReference type="EMBL" id="CUA86328.1"/>
    </source>
</evidence>
<dbReference type="Pfam" id="PF00892">
    <property type="entry name" value="EamA"/>
    <property type="match status" value="1"/>
</dbReference>
<feature type="transmembrane region" description="Helical" evidence="5">
    <location>
        <begin position="27"/>
        <end position="45"/>
    </location>
</feature>
<sequence>MVVASVLFGLMGYCVKLASSDFSPIELVLWRTLFGVALLGPLAAVRRARFRTPHWRAHLGRSLTGYLALLLNFYAIAHLPLATAVTLNYTSPLFLAVLSVVALRERLTTQATAALALGFAGVVLLLRPTFAADAWLAGVMGLGAGFLAGWAYLHVRELGRLGEPEWRTVFYFALVSSVGGLVLMAFNDWHPVNAHNVWPLAGIGLTATLAQLAMTRAYKVGRKMLAASLSYLTVVFSSLIGIFAWNDPLSPGLLGGMALIVVSGIVASRR</sequence>
<dbReference type="InterPro" id="IPR000620">
    <property type="entry name" value="EamA_dom"/>
</dbReference>
<evidence type="ECO:0000256" key="2">
    <source>
        <dbReference type="ARBA" id="ARBA00022692"/>
    </source>
</evidence>
<evidence type="ECO:0000256" key="3">
    <source>
        <dbReference type="ARBA" id="ARBA00022989"/>
    </source>
</evidence>
<feature type="transmembrane region" description="Helical" evidence="5">
    <location>
        <begin position="251"/>
        <end position="268"/>
    </location>
</feature>
<dbReference type="OrthoDB" id="8524934at2"/>
<dbReference type="AlphaFoldDB" id="A0A0K6H666"/>
<feature type="transmembrane region" description="Helical" evidence="5">
    <location>
        <begin position="165"/>
        <end position="186"/>
    </location>
</feature>
<dbReference type="SUPFAM" id="SSF103481">
    <property type="entry name" value="Multidrug resistance efflux transporter EmrE"/>
    <property type="match status" value="2"/>
</dbReference>
<dbReference type="PANTHER" id="PTHR22911:SF6">
    <property type="entry name" value="SOLUTE CARRIER FAMILY 35 MEMBER G1"/>
    <property type="match status" value="1"/>
</dbReference>
<dbReference type="STRING" id="375574.GCA_001418035_02420"/>
<feature type="transmembrane region" description="Helical" evidence="5">
    <location>
        <begin position="81"/>
        <end position="103"/>
    </location>
</feature>
<keyword evidence="3 5" id="KW-1133">Transmembrane helix</keyword>
<gene>
    <name evidence="7" type="ORF">Ga0061063_2644</name>
</gene>
<evidence type="ECO:0000313" key="8">
    <source>
        <dbReference type="Proteomes" id="UP000243535"/>
    </source>
</evidence>
<dbReference type="EMBL" id="CYHA01000007">
    <property type="protein sequence ID" value="CUA86328.1"/>
    <property type="molecule type" value="Genomic_DNA"/>
</dbReference>
<evidence type="ECO:0000259" key="6">
    <source>
        <dbReference type="Pfam" id="PF00892"/>
    </source>
</evidence>
<dbReference type="InterPro" id="IPR037185">
    <property type="entry name" value="EmrE-like"/>
</dbReference>
<dbReference type="PANTHER" id="PTHR22911">
    <property type="entry name" value="ACYL-MALONYL CONDENSING ENZYME-RELATED"/>
    <property type="match status" value="1"/>
</dbReference>
<keyword evidence="4 5" id="KW-0472">Membrane</keyword>
<dbReference type="GO" id="GO:0016020">
    <property type="term" value="C:membrane"/>
    <property type="evidence" value="ECO:0007669"/>
    <property type="project" value="UniProtKB-SubCell"/>
</dbReference>
<comment type="subcellular location">
    <subcellularLocation>
        <location evidence="1">Membrane</location>
        <topology evidence="1">Multi-pass membrane protein</topology>
    </subcellularLocation>
</comment>
<feature type="transmembrane region" description="Helical" evidence="5">
    <location>
        <begin position="225"/>
        <end position="245"/>
    </location>
</feature>
<evidence type="ECO:0000256" key="4">
    <source>
        <dbReference type="ARBA" id="ARBA00023136"/>
    </source>
</evidence>
<feature type="domain" description="EamA" evidence="6">
    <location>
        <begin position="2"/>
        <end position="126"/>
    </location>
</feature>
<dbReference type="Proteomes" id="UP000243535">
    <property type="component" value="Unassembled WGS sequence"/>
</dbReference>
<keyword evidence="8" id="KW-1185">Reference proteome</keyword>
<feature type="transmembrane region" description="Helical" evidence="5">
    <location>
        <begin position="134"/>
        <end position="153"/>
    </location>
</feature>
<accession>A0A0K6H666</accession>
<protein>
    <submittedName>
        <fullName evidence="7">Permease of the drug/metabolite transporter (DMT) superfamily</fullName>
    </submittedName>
</protein>
<evidence type="ECO:0000256" key="1">
    <source>
        <dbReference type="ARBA" id="ARBA00004141"/>
    </source>
</evidence>
<evidence type="ECO:0000256" key="5">
    <source>
        <dbReference type="SAM" id="Phobius"/>
    </source>
</evidence>